<proteinExistence type="predicted"/>
<dbReference type="PANTHER" id="PTHR33744">
    <property type="entry name" value="CARBOHYDRATE DIACID REGULATOR"/>
    <property type="match status" value="1"/>
</dbReference>
<dbReference type="PANTHER" id="PTHR33744:SF1">
    <property type="entry name" value="DNA-BINDING TRANSCRIPTIONAL ACTIVATOR ADER"/>
    <property type="match status" value="1"/>
</dbReference>
<protein>
    <submittedName>
        <fullName evidence="3">Helix-turn-helix domain-containing protein</fullName>
    </submittedName>
</protein>
<dbReference type="EMBL" id="BAAAYR010000001">
    <property type="protein sequence ID" value="GAA3555492.1"/>
    <property type="molecule type" value="Genomic_DNA"/>
</dbReference>
<feature type="region of interest" description="Disordered" evidence="1">
    <location>
        <begin position="1"/>
        <end position="42"/>
    </location>
</feature>
<name>A0ABP6WRQ0_9ACTN</name>
<dbReference type="RefSeq" id="WP_204912109.1">
    <property type="nucleotide sequence ID" value="NZ_BAAAYR010000001.1"/>
</dbReference>
<reference evidence="4" key="1">
    <citation type="journal article" date="2019" name="Int. J. Syst. Evol. Microbiol.">
        <title>The Global Catalogue of Microorganisms (GCM) 10K type strain sequencing project: providing services to taxonomists for standard genome sequencing and annotation.</title>
        <authorList>
            <consortium name="The Broad Institute Genomics Platform"/>
            <consortium name="The Broad Institute Genome Sequencing Center for Infectious Disease"/>
            <person name="Wu L."/>
            <person name="Ma J."/>
        </authorList>
    </citation>
    <scope>NUCLEOTIDE SEQUENCE [LARGE SCALE GENOMIC DNA]</scope>
    <source>
        <strain evidence="4">JCM 16540</strain>
    </source>
</reference>
<feature type="compositionally biased region" description="Low complexity" evidence="1">
    <location>
        <begin position="21"/>
        <end position="35"/>
    </location>
</feature>
<feature type="domain" description="PucR C-terminal helix-turn-helix" evidence="2">
    <location>
        <begin position="361"/>
        <end position="417"/>
    </location>
</feature>
<sequence length="428" mass="46393">MTAEPQDLRLEPDAPGPAPYDLGLDPGLTGTGVLPASPAGTRQPMLQDVAEALASTLRRSVVINDRAHRPLATSTRAGDAGGAHLVDLLRGPAQVATRNHLEQTGAAESRQAVRVTLAPVDGRERLAVPVRHADRPLATLWLSTGDLPPLTSVDYSSIDAAVSITRDLLRPAGPADDEVSGRAAIHRLLHADVETRRRTFVAAVAAGWLTRGEQTVVWALDLASSSAVERLALARHFTGSRTPRLHFLVERDACLLFVSTRWPKDAVEEALRSEARRRSIVVRAVGSAHHDRDDDDLGEAAAQAVTAAALVRRIPHRPGTADISELGAWLMLSSVVADRAQLARFSPAAHVLWSGGDSLQRETVETYLDACGQAKDACQRLHVHRTTLYYRLDHLPEVVREALADGMQRSALHLCLKLMHFWEATGRL</sequence>
<organism evidence="3 4">
    <name type="scientific">Microlunatus spumicola</name>
    <dbReference type="NCBI Taxonomy" id="81499"/>
    <lineage>
        <taxon>Bacteria</taxon>
        <taxon>Bacillati</taxon>
        <taxon>Actinomycetota</taxon>
        <taxon>Actinomycetes</taxon>
        <taxon>Propionibacteriales</taxon>
        <taxon>Propionibacteriaceae</taxon>
        <taxon>Microlunatus</taxon>
    </lineage>
</organism>
<evidence type="ECO:0000313" key="4">
    <source>
        <dbReference type="Proteomes" id="UP001500767"/>
    </source>
</evidence>
<dbReference type="InterPro" id="IPR042070">
    <property type="entry name" value="PucR_C-HTH_sf"/>
</dbReference>
<evidence type="ECO:0000259" key="2">
    <source>
        <dbReference type="Pfam" id="PF13556"/>
    </source>
</evidence>
<dbReference type="InterPro" id="IPR051448">
    <property type="entry name" value="CdaR-like_regulators"/>
</dbReference>
<dbReference type="Proteomes" id="UP001500767">
    <property type="component" value="Unassembled WGS sequence"/>
</dbReference>
<evidence type="ECO:0000313" key="3">
    <source>
        <dbReference type="EMBL" id="GAA3555492.1"/>
    </source>
</evidence>
<evidence type="ECO:0000256" key="1">
    <source>
        <dbReference type="SAM" id="MobiDB-lite"/>
    </source>
</evidence>
<gene>
    <name evidence="3" type="ORF">GCM10022197_08320</name>
</gene>
<dbReference type="Gene3D" id="1.10.10.2840">
    <property type="entry name" value="PucR C-terminal helix-turn-helix domain"/>
    <property type="match status" value="1"/>
</dbReference>
<dbReference type="InterPro" id="IPR025736">
    <property type="entry name" value="PucR_C-HTH_dom"/>
</dbReference>
<feature type="compositionally biased region" description="Basic and acidic residues" evidence="1">
    <location>
        <begin position="1"/>
        <end position="12"/>
    </location>
</feature>
<comment type="caution">
    <text evidence="3">The sequence shown here is derived from an EMBL/GenBank/DDBJ whole genome shotgun (WGS) entry which is preliminary data.</text>
</comment>
<accession>A0ABP6WRQ0</accession>
<dbReference type="Pfam" id="PF13556">
    <property type="entry name" value="HTH_30"/>
    <property type="match status" value="1"/>
</dbReference>
<keyword evidence="4" id="KW-1185">Reference proteome</keyword>